<accession>Q0W0Z0</accession>
<dbReference type="Proteomes" id="UP000000663">
    <property type="component" value="Chromosome"/>
</dbReference>
<dbReference type="SUPFAM" id="SSF55729">
    <property type="entry name" value="Acyl-CoA N-acyltransferases (Nat)"/>
    <property type="match status" value="1"/>
</dbReference>
<dbReference type="InterPro" id="IPR000182">
    <property type="entry name" value="GNAT_dom"/>
</dbReference>
<gene>
    <name evidence="2" type="ORF">RRC208</name>
</gene>
<dbReference type="Gene3D" id="3.40.630.30">
    <property type="match status" value="1"/>
</dbReference>
<dbReference type="AlphaFoldDB" id="Q0W0Z0"/>
<sequence>MHEPRIRTSRLELIAATVELIRAEMADRDRFSKLLQARVPGEEEDEAWPPENIRDVIGLFSAYLEREPDMAGWLNWYWVLVDDRTDRRILIGNGGFTSRPVNGTVAIGYSVLRQYQGRGYATEAVAALVQWAFEHTEVDRIIAEVVNDNVRSVRVLEKNSFHLVGKGSEEGTSRYELNRFSF</sequence>
<dbReference type="KEGG" id="rci:RRC208"/>
<dbReference type="STRING" id="351160.RRC208"/>
<protein>
    <submittedName>
        <fullName evidence="2">Acetyltransferase (GNAT family)</fullName>
    </submittedName>
</protein>
<reference evidence="2 3" key="1">
    <citation type="journal article" date="2006" name="Science">
        <title>Genome of rice cluster I archaea -- the key methane producers in the rice rhizosphere.</title>
        <authorList>
            <person name="Erkel C."/>
            <person name="Kube M."/>
            <person name="Reinhardt R."/>
            <person name="Liesack W."/>
        </authorList>
    </citation>
    <scope>NUCLEOTIDE SEQUENCE [LARGE SCALE GENOMIC DNA]</scope>
    <source>
        <strain evidence="3">DSM 22066 / NBRC 105507 / MRE50</strain>
    </source>
</reference>
<dbReference type="PANTHER" id="PTHR43792">
    <property type="entry name" value="GNAT FAMILY, PUTATIVE (AFU_ORTHOLOGUE AFUA_3G00765)-RELATED-RELATED"/>
    <property type="match status" value="1"/>
</dbReference>
<proteinExistence type="predicted"/>
<feature type="domain" description="N-acetyltransferase" evidence="1">
    <location>
        <begin position="18"/>
        <end position="182"/>
    </location>
</feature>
<organism evidence="2 3">
    <name type="scientific">Methanocella arvoryzae (strain DSM 22066 / NBRC 105507 / MRE50)</name>
    <dbReference type="NCBI Taxonomy" id="351160"/>
    <lineage>
        <taxon>Archaea</taxon>
        <taxon>Methanobacteriati</taxon>
        <taxon>Methanobacteriota</taxon>
        <taxon>Stenosarchaea group</taxon>
        <taxon>Methanomicrobia</taxon>
        <taxon>Methanocellales</taxon>
        <taxon>Methanocellaceae</taxon>
        <taxon>Methanocella</taxon>
    </lineage>
</organism>
<evidence type="ECO:0000313" key="3">
    <source>
        <dbReference type="Proteomes" id="UP000000663"/>
    </source>
</evidence>
<dbReference type="EMBL" id="AM114193">
    <property type="protein sequence ID" value="CAJ37953.1"/>
    <property type="molecule type" value="Genomic_DNA"/>
</dbReference>
<dbReference type="eggNOG" id="arCOG00843">
    <property type="taxonomic scope" value="Archaea"/>
</dbReference>
<dbReference type="GO" id="GO:0016747">
    <property type="term" value="F:acyltransferase activity, transferring groups other than amino-acyl groups"/>
    <property type="evidence" value="ECO:0007669"/>
    <property type="project" value="InterPro"/>
</dbReference>
<dbReference type="Pfam" id="PF13302">
    <property type="entry name" value="Acetyltransf_3"/>
    <property type="match status" value="1"/>
</dbReference>
<evidence type="ECO:0000259" key="1">
    <source>
        <dbReference type="PROSITE" id="PS51186"/>
    </source>
</evidence>
<name>Q0W0Z0_METAR</name>
<dbReference type="InterPro" id="IPR051531">
    <property type="entry name" value="N-acetyltransferase"/>
</dbReference>
<keyword evidence="3" id="KW-1185">Reference proteome</keyword>
<dbReference type="OrthoDB" id="120213at2157"/>
<evidence type="ECO:0000313" key="2">
    <source>
        <dbReference type="EMBL" id="CAJ37953.1"/>
    </source>
</evidence>
<dbReference type="PANTHER" id="PTHR43792:SF13">
    <property type="entry name" value="ACETYLTRANSFERASE"/>
    <property type="match status" value="1"/>
</dbReference>
<dbReference type="PROSITE" id="PS51186">
    <property type="entry name" value="GNAT"/>
    <property type="match status" value="1"/>
</dbReference>
<dbReference type="InterPro" id="IPR016181">
    <property type="entry name" value="Acyl_CoA_acyltransferase"/>
</dbReference>